<dbReference type="OrthoDB" id="3926209at2759"/>
<dbReference type="PANTHER" id="PTHR47843">
    <property type="entry name" value="BTB DOMAIN-CONTAINING PROTEIN-RELATED"/>
    <property type="match status" value="1"/>
</dbReference>
<dbReference type="Proteomes" id="UP000008066">
    <property type="component" value="Unassembled WGS sequence"/>
</dbReference>
<dbReference type="GeneID" id="18256210"/>
<name>G0S3L8_CHATD</name>
<reference evidence="2 3" key="1">
    <citation type="journal article" date="2011" name="Cell">
        <title>Insight into structure and assembly of the nuclear pore complex by utilizing the genome of a eukaryotic thermophile.</title>
        <authorList>
            <person name="Amlacher S."/>
            <person name="Sarges P."/>
            <person name="Flemming D."/>
            <person name="van Noort V."/>
            <person name="Kunze R."/>
            <person name="Devos D.P."/>
            <person name="Arumugam M."/>
            <person name="Bork P."/>
            <person name="Hurt E."/>
        </authorList>
    </citation>
    <scope>NUCLEOTIDE SEQUENCE [LARGE SCALE GENOMIC DNA]</scope>
    <source>
        <strain evidence="3">DSM 1495 / CBS 144.50 / IMI 039719</strain>
    </source>
</reference>
<evidence type="ECO:0008006" key="4">
    <source>
        <dbReference type="Google" id="ProtNLM"/>
    </source>
</evidence>
<organism evidence="3">
    <name type="scientific">Chaetomium thermophilum (strain DSM 1495 / CBS 144.50 / IMI 039719)</name>
    <name type="common">Thermochaetoides thermophila</name>
    <dbReference type="NCBI Taxonomy" id="759272"/>
    <lineage>
        <taxon>Eukaryota</taxon>
        <taxon>Fungi</taxon>
        <taxon>Dikarya</taxon>
        <taxon>Ascomycota</taxon>
        <taxon>Pezizomycotina</taxon>
        <taxon>Sordariomycetes</taxon>
        <taxon>Sordariomycetidae</taxon>
        <taxon>Sordariales</taxon>
        <taxon>Chaetomiaceae</taxon>
        <taxon>Thermochaetoides</taxon>
    </lineage>
</organism>
<dbReference type="AlphaFoldDB" id="G0S3L8"/>
<evidence type="ECO:0000256" key="1">
    <source>
        <dbReference type="SAM" id="MobiDB-lite"/>
    </source>
</evidence>
<dbReference type="KEGG" id="cthr:CTHT_0021720"/>
<evidence type="ECO:0000313" key="3">
    <source>
        <dbReference type="Proteomes" id="UP000008066"/>
    </source>
</evidence>
<dbReference type="CDD" id="cd18186">
    <property type="entry name" value="BTB_POZ_ZBTB_KLHL-like"/>
    <property type="match status" value="1"/>
</dbReference>
<dbReference type="InterPro" id="IPR011333">
    <property type="entry name" value="SKP1/BTB/POZ_sf"/>
</dbReference>
<protein>
    <recommendedName>
        <fullName evidence="4">BTB domain-containing protein</fullName>
    </recommendedName>
</protein>
<proteinExistence type="predicted"/>
<dbReference type="Gene3D" id="3.30.710.10">
    <property type="entry name" value="Potassium Channel Kv1.1, Chain A"/>
    <property type="match status" value="1"/>
</dbReference>
<sequence>MADNSNDEMIVDTPAAIQASNAAAGNVEMAESGAAVAASENAAGNPEGSTAEASVPEQPDCYPANWSGENKTILTAHQALLVQSPFFAEACAEFTDDGSPRQIELPGEDINAIGCFFEFLYTGEYFPKKIPGQRQLERHPSIPERIHCVNSTAKGEIAYARYVY</sequence>
<accession>G0S3L8</accession>
<keyword evidence="3" id="KW-1185">Reference proteome</keyword>
<dbReference type="HOGENOM" id="CLU_068952_1_0_1"/>
<dbReference type="PANTHER" id="PTHR47843:SF3">
    <property type="entry name" value="BTB DOMAIN-CONTAINING PROTEIN"/>
    <property type="match status" value="1"/>
</dbReference>
<dbReference type="eggNOG" id="ENOG502S0VB">
    <property type="taxonomic scope" value="Eukaryota"/>
</dbReference>
<feature type="region of interest" description="Disordered" evidence="1">
    <location>
        <begin position="37"/>
        <end position="58"/>
    </location>
</feature>
<evidence type="ECO:0000313" key="2">
    <source>
        <dbReference type="EMBL" id="EGS20345.1"/>
    </source>
</evidence>
<dbReference type="EMBL" id="GL988041">
    <property type="protein sequence ID" value="EGS20345.1"/>
    <property type="molecule type" value="Genomic_DNA"/>
</dbReference>
<dbReference type="RefSeq" id="XP_006692641.1">
    <property type="nucleotide sequence ID" value="XM_006692578.1"/>
</dbReference>
<gene>
    <name evidence="2" type="ORF">CTHT_0021720</name>
</gene>